<feature type="signal peptide" evidence="1">
    <location>
        <begin position="1"/>
        <end position="19"/>
    </location>
</feature>
<comment type="caution">
    <text evidence="2">The sequence shown here is derived from an EMBL/GenBank/DDBJ whole genome shotgun (WGS) entry which is preliminary data.</text>
</comment>
<dbReference type="EMBL" id="JAQQWM010000008">
    <property type="protein sequence ID" value="KAK8053069.1"/>
    <property type="molecule type" value="Genomic_DNA"/>
</dbReference>
<evidence type="ECO:0000256" key="1">
    <source>
        <dbReference type="SAM" id="SignalP"/>
    </source>
</evidence>
<proteinExistence type="predicted"/>
<feature type="chain" id="PRO_5045751596" evidence="1">
    <location>
        <begin position="20"/>
        <end position="63"/>
    </location>
</feature>
<dbReference type="Proteomes" id="UP001446871">
    <property type="component" value="Unassembled WGS sequence"/>
</dbReference>
<evidence type="ECO:0000313" key="3">
    <source>
        <dbReference type="Proteomes" id="UP001446871"/>
    </source>
</evidence>
<keyword evidence="1" id="KW-0732">Signal</keyword>
<reference evidence="2 3" key="1">
    <citation type="submission" date="2023-01" db="EMBL/GenBank/DDBJ databases">
        <title>Analysis of 21 Apiospora genomes using comparative genomics revels a genus with tremendous synthesis potential of carbohydrate active enzymes and secondary metabolites.</title>
        <authorList>
            <person name="Sorensen T."/>
        </authorList>
    </citation>
    <scope>NUCLEOTIDE SEQUENCE [LARGE SCALE GENOMIC DNA]</scope>
    <source>
        <strain evidence="2 3">CBS 83171</strain>
    </source>
</reference>
<name>A0ABR1U2C9_9PEZI</name>
<protein>
    <submittedName>
        <fullName evidence="2">Uncharacterized protein</fullName>
    </submittedName>
</protein>
<gene>
    <name evidence="2" type="ORF">PG996_012370</name>
</gene>
<evidence type="ECO:0000313" key="2">
    <source>
        <dbReference type="EMBL" id="KAK8053069.1"/>
    </source>
</evidence>
<keyword evidence="3" id="KW-1185">Reference proteome</keyword>
<organism evidence="2 3">
    <name type="scientific">Apiospora saccharicola</name>
    <dbReference type="NCBI Taxonomy" id="335842"/>
    <lineage>
        <taxon>Eukaryota</taxon>
        <taxon>Fungi</taxon>
        <taxon>Dikarya</taxon>
        <taxon>Ascomycota</taxon>
        <taxon>Pezizomycotina</taxon>
        <taxon>Sordariomycetes</taxon>
        <taxon>Xylariomycetidae</taxon>
        <taxon>Amphisphaeriales</taxon>
        <taxon>Apiosporaceae</taxon>
        <taxon>Apiospora</taxon>
    </lineage>
</organism>
<sequence length="63" mass="6469">MKGLVALAMVSAMATTGLASPVQQRGTVDVLNGNAGWTPPPERRGVVDVLNGNAGWTPPPEKS</sequence>
<accession>A0ABR1U2C9</accession>